<evidence type="ECO:0000313" key="2">
    <source>
        <dbReference type="EMBL" id="MBW6410902.1"/>
    </source>
</evidence>
<comment type="caution">
    <text evidence="2">The sequence shown here is derived from an EMBL/GenBank/DDBJ whole genome shotgun (WGS) entry which is preliminary data.</text>
</comment>
<feature type="transmembrane region" description="Helical" evidence="1">
    <location>
        <begin position="69"/>
        <end position="87"/>
    </location>
</feature>
<keyword evidence="3" id="KW-1185">Reference proteome</keyword>
<accession>A0ABS7AQG2</accession>
<reference evidence="2 3" key="1">
    <citation type="submission" date="2021-07" db="EMBL/GenBank/DDBJ databases">
        <title>Clostridium weizhouense sp. nov., an anaerobic bacterium isolated from activated sludge of Petroleum wastewater.</title>
        <authorList>
            <person name="Li Q."/>
        </authorList>
    </citation>
    <scope>NUCLEOTIDE SEQUENCE [LARGE SCALE GENOMIC DNA]</scope>
    <source>
        <strain evidence="2 3">YB-6</strain>
    </source>
</reference>
<proteinExistence type="predicted"/>
<dbReference type="RefSeq" id="WP_219780370.1">
    <property type="nucleotide sequence ID" value="NZ_JAHXPT010000010.1"/>
</dbReference>
<evidence type="ECO:0000313" key="3">
    <source>
        <dbReference type="Proteomes" id="UP001519921"/>
    </source>
</evidence>
<name>A0ABS7AQG2_9CLOT</name>
<keyword evidence="1" id="KW-1133">Transmembrane helix</keyword>
<protein>
    <submittedName>
        <fullName evidence="2">Uncharacterized protein</fullName>
    </submittedName>
</protein>
<evidence type="ECO:0000256" key="1">
    <source>
        <dbReference type="SAM" id="Phobius"/>
    </source>
</evidence>
<organism evidence="2 3">
    <name type="scientific">Clostridium weizhouense</name>
    <dbReference type="NCBI Taxonomy" id="2859781"/>
    <lineage>
        <taxon>Bacteria</taxon>
        <taxon>Bacillati</taxon>
        <taxon>Bacillota</taxon>
        <taxon>Clostridia</taxon>
        <taxon>Eubacteriales</taxon>
        <taxon>Clostridiaceae</taxon>
        <taxon>Clostridium</taxon>
    </lineage>
</organism>
<feature type="transmembrane region" description="Helical" evidence="1">
    <location>
        <begin position="37"/>
        <end position="57"/>
    </location>
</feature>
<feature type="transmembrane region" description="Helical" evidence="1">
    <location>
        <begin position="6"/>
        <end position="25"/>
    </location>
</feature>
<keyword evidence="1" id="KW-0812">Transmembrane</keyword>
<sequence length="93" mass="10846">MDLVLVFLVTAIVTWKSIYTINLILKFSKEKNKKEKWINIILFNGYIIYFYFLFKAATNSIVSPLEGPIWLIVIFIILAFCNLLYDFKNGKSG</sequence>
<dbReference type="EMBL" id="JAHXPT010000010">
    <property type="protein sequence ID" value="MBW6410902.1"/>
    <property type="molecule type" value="Genomic_DNA"/>
</dbReference>
<keyword evidence="1" id="KW-0472">Membrane</keyword>
<gene>
    <name evidence="2" type="ORF">KYD98_12430</name>
</gene>
<dbReference type="Proteomes" id="UP001519921">
    <property type="component" value="Unassembled WGS sequence"/>
</dbReference>